<gene>
    <name evidence="1" type="ORF">HNP84_009774</name>
</gene>
<name>A0A840PM31_9ACTN</name>
<organism evidence="1 2">
    <name type="scientific">Thermocatellispora tengchongensis</name>
    <dbReference type="NCBI Taxonomy" id="1073253"/>
    <lineage>
        <taxon>Bacteria</taxon>
        <taxon>Bacillati</taxon>
        <taxon>Actinomycetota</taxon>
        <taxon>Actinomycetes</taxon>
        <taxon>Streptosporangiales</taxon>
        <taxon>Streptosporangiaceae</taxon>
        <taxon>Thermocatellispora</taxon>
    </lineage>
</organism>
<proteinExistence type="predicted"/>
<dbReference type="Gene3D" id="3.40.50.150">
    <property type="entry name" value="Vaccinia Virus protein VP39"/>
    <property type="match status" value="1"/>
</dbReference>
<keyword evidence="2" id="KW-1185">Reference proteome</keyword>
<dbReference type="AlphaFoldDB" id="A0A840PM31"/>
<dbReference type="RefSeq" id="WP_185056817.1">
    <property type="nucleotide sequence ID" value="NZ_BAABIX010000005.1"/>
</dbReference>
<dbReference type="InterPro" id="IPR029063">
    <property type="entry name" value="SAM-dependent_MTases_sf"/>
</dbReference>
<accession>A0A840PM31</accession>
<dbReference type="SUPFAM" id="SSF53335">
    <property type="entry name" value="S-adenosyl-L-methionine-dependent methyltransferases"/>
    <property type="match status" value="1"/>
</dbReference>
<protein>
    <recommendedName>
        <fullName evidence="3">SAM-dependent methyltransferase</fullName>
    </recommendedName>
</protein>
<dbReference type="Pfam" id="PF04672">
    <property type="entry name" value="Methyltransf_19"/>
    <property type="match status" value="1"/>
</dbReference>
<dbReference type="EMBL" id="JACHGN010000035">
    <property type="protein sequence ID" value="MBB5140009.1"/>
    <property type="molecule type" value="Genomic_DNA"/>
</dbReference>
<sequence>MGDSKPSIEQNDSGLSYTRQSLLKPHPARMYAFMVGGKDHYRVDRDAVEQLLKAEPASKDIARANLAFVRRAASYLAAETHIRQVIDFGAGLPVDDYIHDRMPDARVVYADNDLMVLGHLGVHRPQKRLLTISGDLTEPEALLRNQQVQALIDFTEPVAIFACAVLHFIAADPAPIVARLREVMVPGSALVISHGTADDAKDAATAEGARSAYDGAASRLHPRTTQKIRSLFDGLTIVEPGLVRPSDWRPDDAPHPPIGLHMLAGVGIVPENGAEAWR</sequence>
<comment type="caution">
    <text evidence="1">The sequence shown here is derived from an EMBL/GenBank/DDBJ whole genome shotgun (WGS) entry which is preliminary data.</text>
</comment>
<dbReference type="PIRSF" id="PIRSF017393">
    <property type="entry name" value="MTase_SAV2177"/>
    <property type="match status" value="1"/>
</dbReference>
<dbReference type="Proteomes" id="UP000578449">
    <property type="component" value="Unassembled WGS sequence"/>
</dbReference>
<evidence type="ECO:0000313" key="2">
    <source>
        <dbReference type="Proteomes" id="UP000578449"/>
    </source>
</evidence>
<evidence type="ECO:0008006" key="3">
    <source>
        <dbReference type="Google" id="ProtNLM"/>
    </source>
</evidence>
<reference evidence="1 2" key="1">
    <citation type="submission" date="2020-08" db="EMBL/GenBank/DDBJ databases">
        <title>Genomic Encyclopedia of Type Strains, Phase IV (KMG-IV): sequencing the most valuable type-strain genomes for metagenomic binning, comparative biology and taxonomic classification.</title>
        <authorList>
            <person name="Goeker M."/>
        </authorList>
    </citation>
    <scope>NUCLEOTIDE SEQUENCE [LARGE SCALE GENOMIC DNA]</scope>
    <source>
        <strain evidence="1 2">DSM 45615</strain>
    </source>
</reference>
<dbReference type="InterPro" id="IPR006764">
    <property type="entry name" value="SAM_dep_MeTrfase_SAV2177_type"/>
</dbReference>
<evidence type="ECO:0000313" key="1">
    <source>
        <dbReference type="EMBL" id="MBB5140009.1"/>
    </source>
</evidence>